<dbReference type="GeneID" id="78006672"/>
<evidence type="ECO:0000313" key="2">
    <source>
        <dbReference type="EMBL" id="MYL70529.1"/>
    </source>
</evidence>
<proteinExistence type="predicted"/>
<dbReference type="EMBL" id="WMFA01000002">
    <property type="protein sequence ID" value="MYL70529.1"/>
    <property type="molecule type" value="Genomic_DNA"/>
</dbReference>
<organism evidence="2 3">
    <name type="scientific">Halobacillus litoralis</name>
    <dbReference type="NCBI Taxonomy" id="45668"/>
    <lineage>
        <taxon>Bacteria</taxon>
        <taxon>Bacillati</taxon>
        <taxon>Bacillota</taxon>
        <taxon>Bacilli</taxon>
        <taxon>Bacillales</taxon>
        <taxon>Bacillaceae</taxon>
        <taxon>Halobacillus</taxon>
    </lineage>
</organism>
<sequence length="61" mass="7308">MEKWKFLLYSVIAGLLGVMVTYMLNEFNVDWPSFIGIFFGIFISQFVFMLWRHKKDKHSSI</sequence>
<keyword evidence="1" id="KW-1133">Transmembrane helix</keyword>
<evidence type="ECO:0000313" key="3">
    <source>
        <dbReference type="Proteomes" id="UP000450457"/>
    </source>
</evidence>
<keyword evidence="1" id="KW-0472">Membrane</keyword>
<gene>
    <name evidence="2" type="ORF">GLW00_06700</name>
</gene>
<keyword evidence="1" id="KW-0812">Transmembrane</keyword>
<accession>A0A845F9G2</accession>
<dbReference type="Proteomes" id="UP000450457">
    <property type="component" value="Unassembled WGS sequence"/>
</dbReference>
<protein>
    <submittedName>
        <fullName evidence="2">Uncharacterized protein</fullName>
    </submittedName>
</protein>
<reference evidence="2 3" key="1">
    <citation type="submission" date="2019-11" db="EMBL/GenBank/DDBJ databases">
        <title>Genome sequences of 17 halophilic strains isolated from different environments.</title>
        <authorList>
            <person name="Furrow R.E."/>
        </authorList>
    </citation>
    <scope>NUCLEOTIDE SEQUENCE [LARGE SCALE GENOMIC DNA]</scope>
    <source>
        <strain evidence="2 3">SL-4</strain>
    </source>
</reference>
<dbReference type="AlphaFoldDB" id="A0A845F9G2"/>
<feature type="transmembrane region" description="Helical" evidence="1">
    <location>
        <begin position="31"/>
        <end position="51"/>
    </location>
</feature>
<feature type="transmembrane region" description="Helical" evidence="1">
    <location>
        <begin position="7"/>
        <end position="25"/>
    </location>
</feature>
<name>A0A845F9G2_9BACI</name>
<dbReference type="OrthoDB" id="9966285at2"/>
<comment type="caution">
    <text evidence="2">The sequence shown here is derived from an EMBL/GenBank/DDBJ whole genome shotgun (WGS) entry which is preliminary data.</text>
</comment>
<evidence type="ECO:0000256" key="1">
    <source>
        <dbReference type="SAM" id="Phobius"/>
    </source>
</evidence>
<dbReference type="RefSeq" id="WP_160912440.1">
    <property type="nucleotide sequence ID" value="NZ_WMFA01000002.1"/>
</dbReference>